<accession>A0ABP0XGX3</accession>
<dbReference type="InterPro" id="IPR006852">
    <property type="entry name" value="TOD1_MUCI70"/>
</dbReference>
<dbReference type="Proteomes" id="UP001497444">
    <property type="component" value="Chromosome 8"/>
</dbReference>
<reference evidence="1" key="1">
    <citation type="submission" date="2024-02" db="EMBL/GenBank/DDBJ databases">
        <authorList>
            <consortium name="ELIXIR-Norway"/>
            <consortium name="Elixir Norway"/>
        </authorList>
    </citation>
    <scope>NUCLEOTIDE SEQUENCE</scope>
</reference>
<dbReference type="Pfam" id="PF04765">
    <property type="entry name" value="TOD1_MUCI70"/>
    <property type="match status" value="1"/>
</dbReference>
<dbReference type="EMBL" id="OZ020103">
    <property type="protein sequence ID" value="CAK9277859.1"/>
    <property type="molecule type" value="Genomic_DNA"/>
</dbReference>
<protein>
    <submittedName>
        <fullName evidence="1">Uncharacterized protein</fullName>
    </submittedName>
</protein>
<keyword evidence="2" id="KW-1185">Reference proteome</keyword>
<dbReference type="PANTHER" id="PTHR12956">
    <property type="entry name" value="ALKALINE CERAMIDASE-RELATED"/>
    <property type="match status" value="1"/>
</dbReference>
<dbReference type="InterPro" id="IPR048354">
    <property type="entry name" value="TOD1_MUCI70_glycTrfase_dom"/>
</dbReference>
<proteinExistence type="predicted"/>
<organism evidence="1 2">
    <name type="scientific">Sphagnum jensenii</name>
    <dbReference type="NCBI Taxonomy" id="128206"/>
    <lineage>
        <taxon>Eukaryota</taxon>
        <taxon>Viridiplantae</taxon>
        <taxon>Streptophyta</taxon>
        <taxon>Embryophyta</taxon>
        <taxon>Bryophyta</taxon>
        <taxon>Sphagnophytina</taxon>
        <taxon>Sphagnopsida</taxon>
        <taxon>Sphagnales</taxon>
        <taxon>Sphagnaceae</taxon>
        <taxon>Sphagnum</taxon>
    </lineage>
</organism>
<gene>
    <name evidence="1" type="ORF">CSSPJE1EN1_LOCUS23337</name>
</gene>
<evidence type="ECO:0000313" key="1">
    <source>
        <dbReference type="EMBL" id="CAK9277859.1"/>
    </source>
</evidence>
<dbReference type="PANTHER" id="PTHR12956:SF17">
    <property type="entry name" value="OS01G0749100 PROTEIN"/>
    <property type="match status" value="1"/>
</dbReference>
<sequence>MFSGYPTSSVARHGSHIESSFLGNGNTQESGLRNGSSVAVVLQEVDDQREDDSSKSSKRKKKKSRGNGMRSTWMDFRMRRRSASSNSSSSSRRRWWLMLLLLLPVCGCLLVIMEMTMIVSPSHWNSSSSGKEGSMVEEKESTLNRLDMPTRMVAGVRQACLQLLPEPELEQLQLPAPTVSPIKELHYVVDHQRFAGEPTMLQRSTTFQVQEIMNVHCGWCSGENSGFDIDAVDKAFMETCRVVILTCTFGGGDDLYQPIGYTNASAAKVCFVAMWDEVTQQSQEKAGKLLGPDRTIGLWRIVLVYNLPFADQRRNGKIPKMLSHRLFPNAQYSIWVDSKSQFRRDPMGVLEALLWKPGATFAISLHGGRSCVYKEGNAIVKKNKATPEEVAIQLDTYRSEGMPENALFDGHKALAEASVIVREHTTLTNLFMCAWFNEVMRFTARDQLSFPYVLTRLNTLHPNMFHVCTRRALVNSLGHAHKAPPLWLDG</sequence>
<name>A0ABP0XGX3_9BRYO</name>
<evidence type="ECO:0000313" key="2">
    <source>
        <dbReference type="Proteomes" id="UP001497444"/>
    </source>
</evidence>